<dbReference type="EC" id="3.2.1.22" evidence="2"/>
<dbReference type="PANTHER" id="PTHR35273:SF2">
    <property type="entry name" value="ALPHA-GALACTOSIDASE"/>
    <property type="match status" value="1"/>
</dbReference>
<dbReference type="SUPFAM" id="SSF51445">
    <property type="entry name" value="(Trans)glycosidases"/>
    <property type="match status" value="1"/>
</dbReference>
<sequence>ATGASALWQPAVGTKWQIVLQNPLDMSGVKKMTPDVPVYDIDLFTNTDDGADKARVIGKLHSLGKKVICYFSAGTYEPYRPDAKLFKQSDLGATLPEWDDENWLDIKSSNVRSIMAQRIKMAADVGCDAIDPDNVDVYNNQNGGGFKPALTQADSINYIRFLATEAKKYDMAMGLKNAIEIVPSVIDWVQFAVNEECTAYKGDCETLGMFVDGGKPVFHIEYPDEDKYYEGPTKGFPASVRAQHCAAAGEPGFSTIIATYDLSGWVQWCDAAGSIYVTPT</sequence>
<protein>
    <recommendedName>
        <fullName evidence="2">alpha-galactosidase</fullName>
        <ecNumber evidence="2">3.2.1.22</ecNumber>
    </recommendedName>
</protein>
<dbReference type="InterPro" id="IPR013785">
    <property type="entry name" value="Aldolase_TIM"/>
</dbReference>
<comment type="caution">
    <text evidence="4">The sequence shown here is derived from an EMBL/GenBank/DDBJ whole genome shotgun (WGS) entry which is preliminary data.</text>
</comment>
<feature type="non-terminal residue" evidence="4">
    <location>
        <position position="280"/>
    </location>
</feature>
<organism evidence="4 5">
    <name type="scientific">Microdochium trichocladiopsis</name>
    <dbReference type="NCBI Taxonomy" id="1682393"/>
    <lineage>
        <taxon>Eukaryota</taxon>
        <taxon>Fungi</taxon>
        <taxon>Dikarya</taxon>
        <taxon>Ascomycota</taxon>
        <taxon>Pezizomycotina</taxon>
        <taxon>Sordariomycetes</taxon>
        <taxon>Xylariomycetidae</taxon>
        <taxon>Xylariales</taxon>
        <taxon>Microdochiaceae</taxon>
        <taxon>Microdochium</taxon>
    </lineage>
</organism>
<keyword evidence="4" id="KW-0378">Hydrolase</keyword>
<feature type="non-terminal residue" evidence="4">
    <location>
        <position position="1"/>
    </location>
</feature>
<evidence type="ECO:0000256" key="2">
    <source>
        <dbReference type="ARBA" id="ARBA00012755"/>
    </source>
</evidence>
<name>A0A9P8YLV3_9PEZI</name>
<dbReference type="RefSeq" id="XP_046019435.1">
    <property type="nucleotide sequence ID" value="XM_046149053.1"/>
</dbReference>
<dbReference type="Proteomes" id="UP000756346">
    <property type="component" value="Unassembled WGS sequence"/>
</dbReference>
<dbReference type="InterPro" id="IPR017853">
    <property type="entry name" value="GH"/>
</dbReference>
<dbReference type="GO" id="GO:0004557">
    <property type="term" value="F:alpha-galactosidase activity"/>
    <property type="evidence" value="ECO:0007669"/>
    <property type="project" value="UniProtKB-EC"/>
</dbReference>
<proteinExistence type="predicted"/>
<dbReference type="OrthoDB" id="2108802at2759"/>
<feature type="domain" description="Glycoside-hydrolase family GH114 TIM-barrel" evidence="3">
    <location>
        <begin position="15"/>
        <end position="264"/>
    </location>
</feature>
<dbReference type="AlphaFoldDB" id="A0A9P8YLV3"/>
<dbReference type="Gene3D" id="3.20.20.70">
    <property type="entry name" value="Aldolase class I"/>
    <property type="match status" value="1"/>
</dbReference>
<reference evidence="4" key="1">
    <citation type="journal article" date="2021" name="Nat. Commun.">
        <title>Genetic determinants of endophytism in the Arabidopsis root mycobiome.</title>
        <authorList>
            <person name="Mesny F."/>
            <person name="Miyauchi S."/>
            <person name="Thiergart T."/>
            <person name="Pickel B."/>
            <person name="Atanasova L."/>
            <person name="Karlsson M."/>
            <person name="Huettel B."/>
            <person name="Barry K.W."/>
            <person name="Haridas S."/>
            <person name="Chen C."/>
            <person name="Bauer D."/>
            <person name="Andreopoulos W."/>
            <person name="Pangilinan J."/>
            <person name="LaButti K."/>
            <person name="Riley R."/>
            <person name="Lipzen A."/>
            <person name="Clum A."/>
            <person name="Drula E."/>
            <person name="Henrissat B."/>
            <person name="Kohler A."/>
            <person name="Grigoriev I.V."/>
            <person name="Martin F.M."/>
            <person name="Hacquard S."/>
        </authorList>
    </citation>
    <scope>NUCLEOTIDE SEQUENCE</scope>
    <source>
        <strain evidence="4">MPI-CAGE-CH-0230</strain>
    </source>
</reference>
<gene>
    <name evidence="4" type="ORF">B0I36DRAFT_224416</name>
</gene>
<dbReference type="PANTHER" id="PTHR35273">
    <property type="entry name" value="ALPHA-1,4 POLYGALACTOSAMINIDASE, PUTATIVE (AFU_ORTHOLOGUE AFUA_3G07890)-RELATED"/>
    <property type="match status" value="1"/>
</dbReference>
<dbReference type="GeneID" id="70178599"/>
<evidence type="ECO:0000256" key="1">
    <source>
        <dbReference type="ARBA" id="ARBA00001255"/>
    </source>
</evidence>
<dbReference type="EMBL" id="JAGTJQ010000001">
    <property type="protein sequence ID" value="KAH7041380.1"/>
    <property type="molecule type" value="Genomic_DNA"/>
</dbReference>
<comment type="catalytic activity">
    <reaction evidence="1">
        <text>Hydrolysis of terminal, non-reducing alpha-D-galactose residues in alpha-D-galactosides, including galactose oligosaccharides, galactomannans and galactolipids.</text>
        <dbReference type="EC" id="3.2.1.22"/>
    </reaction>
</comment>
<evidence type="ECO:0000313" key="4">
    <source>
        <dbReference type="EMBL" id="KAH7041380.1"/>
    </source>
</evidence>
<evidence type="ECO:0000313" key="5">
    <source>
        <dbReference type="Proteomes" id="UP000756346"/>
    </source>
</evidence>
<dbReference type="Pfam" id="PF03537">
    <property type="entry name" value="Glyco_hydro_114"/>
    <property type="match status" value="1"/>
</dbReference>
<dbReference type="InterPro" id="IPR004352">
    <property type="entry name" value="GH114_TIM-barrel"/>
</dbReference>
<keyword evidence="5" id="KW-1185">Reference proteome</keyword>
<accession>A0A9P8YLV3</accession>
<evidence type="ECO:0000259" key="3">
    <source>
        <dbReference type="Pfam" id="PF03537"/>
    </source>
</evidence>